<evidence type="ECO:0000256" key="4">
    <source>
        <dbReference type="ARBA" id="ARBA00023163"/>
    </source>
</evidence>
<keyword evidence="3" id="KW-0238">DNA-binding</keyword>
<evidence type="ECO:0000313" key="6">
    <source>
        <dbReference type="EMBL" id="RDZ26635.1"/>
    </source>
</evidence>
<dbReference type="PANTHER" id="PTHR30537">
    <property type="entry name" value="HTH-TYPE TRANSCRIPTIONAL REGULATOR"/>
    <property type="match status" value="1"/>
</dbReference>
<dbReference type="GO" id="GO:0006351">
    <property type="term" value="P:DNA-templated transcription"/>
    <property type="evidence" value="ECO:0007669"/>
    <property type="project" value="TreeGrafter"/>
</dbReference>
<dbReference type="InterPro" id="IPR036390">
    <property type="entry name" value="WH_DNA-bd_sf"/>
</dbReference>
<dbReference type="PANTHER" id="PTHR30537:SF68">
    <property type="entry name" value="TRANSCRIPTIONAL REGULATOR-RELATED"/>
    <property type="match status" value="1"/>
</dbReference>
<evidence type="ECO:0000256" key="3">
    <source>
        <dbReference type="ARBA" id="ARBA00023125"/>
    </source>
</evidence>
<dbReference type="GO" id="GO:0043565">
    <property type="term" value="F:sequence-specific DNA binding"/>
    <property type="evidence" value="ECO:0007669"/>
    <property type="project" value="TreeGrafter"/>
</dbReference>
<proteinExistence type="inferred from homology"/>
<evidence type="ECO:0000256" key="2">
    <source>
        <dbReference type="ARBA" id="ARBA00023015"/>
    </source>
</evidence>
<dbReference type="InterPro" id="IPR000847">
    <property type="entry name" value="LysR_HTH_N"/>
</dbReference>
<accession>A0A371JY95</accession>
<dbReference type="InterPro" id="IPR005119">
    <property type="entry name" value="LysR_subst-bd"/>
</dbReference>
<dbReference type="Proteomes" id="UP000264492">
    <property type="component" value="Unassembled WGS sequence"/>
</dbReference>
<evidence type="ECO:0000313" key="7">
    <source>
        <dbReference type="Proteomes" id="UP000264492"/>
    </source>
</evidence>
<dbReference type="GO" id="GO:0003700">
    <property type="term" value="F:DNA-binding transcription factor activity"/>
    <property type="evidence" value="ECO:0007669"/>
    <property type="project" value="InterPro"/>
</dbReference>
<dbReference type="InterPro" id="IPR036388">
    <property type="entry name" value="WH-like_DNA-bd_sf"/>
</dbReference>
<reference evidence="6 7" key="1">
    <citation type="submission" date="2018-08" db="EMBL/GenBank/DDBJ databases">
        <title>Lysobacter sp. zong2l5, whole genome shotgun sequence.</title>
        <authorList>
            <person name="Zhang X."/>
            <person name="Feng G."/>
            <person name="Zhu H."/>
        </authorList>
    </citation>
    <scope>NUCLEOTIDE SEQUENCE [LARGE SCALE GENOMIC DNA]</scope>
    <source>
        <strain evidence="7">zong2l5</strain>
    </source>
</reference>
<dbReference type="AlphaFoldDB" id="A0A371JY95"/>
<dbReference type="InterPro" id="IPR058163">
    <property type="entry name" value="LysR-type_TF_proteobact-type"/>
</dbReference>
<dbReference type="SUPFAM" id="SSF53850">
    <property type="entry name" value="Periplasmic binding protein-like II"/>
    <property type="match status" value="1"/>
</dbReference>
<comment type="caution">
    <text evidence="6">The sequence shown here is derived from an EMBL/GenBank/DDBJ whole genome shotgun (WGS) entry which is preliminary data.</text>
</comment>
<protein>
    <submittedName>
        <fullName evidence="6">LysR family transcriptional regulator</fullName>
    </submittedName>
</protein>
<dbReference type="CDD" id="cd08422">
    <property type="entry name" value="PBP2_CrgA_like"/>
    <property type="match status" value="1"/>
</dbReference>
<feature type="domain" description="HTH lysR-type" evidence="5">
    <location>
        <begin position="1"/>
        <end position="60"/>
    </location>
</feature>
<dbReference type="OrthoDB" id="9810065at2"/>
<evidence type="ECO:0000259" key="5">
    <source>
        <dbReference type="PROSITE" id="PS50931"/>
    </source>
</evidence>
<organism evidence="6 7">
    <name type="scientific">Lysobacter silvisoli</name>
    <dbReference type="NCBI Taxonomy" id="2293254"/>
    <lineage>
        <taxon>Bacteria</taxon>
        <taxon>Pseudomonadati</taxon>
        <taxon>Pseudomonadota</taxon>
        <taxon>Gammaproteobacteria</taxon>
        <taxon>Lysobacterales</taxon>
        <taxon>Lysobacteraceae</taxon>
        <taxon>Lysobacter</taxon>
    </lineage>
</organism>
<dbReference type="Gene3D" id="1.10.10.10">
    <property type="entry name" value="Winged helix-like DNA-binding domain superfamily/Winged helix DNA-binding domain"/>
    <property type="match status" value="1"/>
</dbReference>
<gene>
    <name evidence="6" type="ORF">DX914_16775</name>
</gene>
<evidence type="ECO:0000256" key="1">
    <source>
        <dbReference type="ARBA" id="ARBA00009437"/>
    </source>
</evidence>
<dbReference type="PROSITE" id="PS50931">
    <property type="entry name" value="HTH_LYSR"/>
    <property type="match status" value="1"/>
</dbReference>
<dbReference type="FunFam" id="1.10.10.10:FF:000001">
    <property type="entry name" value="LysR family transcriptional regulator"/>
    <property type="match status" value="1"/>
</dbReference>
<dbReference type="SUPFAM" id="SSF46785">
    <property type="entry name" value="Winged helix' DNA-binding domain"/>
    <property type="match status" value="1"/>
</dbReference>
<dbReference type="EMBL" id="QTSU01000003">
    <property type="protein sequence ID" value="RDZ26635.1"/>
    <property type="molecule type" value="Genomic_DNA"/>
</dbReference>
<comment type="similarity">
    <text evidence="1">Belongs to the LysR transcriptional regulatory family.</text>
</comment>
<dbReference type="RefSeq" id="WP_115860856.1">
    <property type="nucleotide sequence ID" value="NZ_QTSU01000003.1"/>
</dbReference>
<dbReference type="Gene3D" id="3.40.190.290">
    <property type="match status" value="1"/>
</dbReference>
<dbReference type="Pfam" id="PF00126">
    <property type="entry name" value="HTH_1"/>
    <property type="match status" value="1"/>
</dbReference>
<keyword evidence="2" id="KW-0805">Transcription regulation</keyword>
<sequence>MARDLNDTLIFVKVVEHGSFISAARALRLPKTTVSRKVQDLETRLGAQLLHRTTRKLGLTEAGNIYFEHCQRIARELDEAESAVGQLQGGPRGWLRFTAPYSVGITWIAPLLGEFHARHPEVRLEMLLSNEPLDIIDKEIDVALRVGDLPDSNLIARRLSVFRTQVYASPNYLERHGEPLHPDDLQHHRTLAMQKSRRNGTYVWTLSDGERSIDYRVDPVLVANDPGALKGALLCGEGLMLASDVTVKAYAEQGYVQRVLAGWTGPEMDFNAVFPRGQVQSPKVRAFVDFLVERLNFDADYMQVLCPDRQRFRKASEEASAAIAAELAKVAKQRPAKAMPEVEVEALVAGAQHRDSPDPELV</sequence>
<dbReference type="Pfam" id="PF03466">
    <property type="entry name" value="LysR_substrate"/>
    <property type="match status" value="1"/>
</dbReference>
<keyword evidence="4" id="KW-0804">Transcription</keyword>
<keyword evidence="7" id="KW-1185">Reference proteome</keyword>
<name>A0A371JY95_9GAMM</name>